<reference evidence="1 2" key="1">
    <citation type="submission" date="2021-08" db="EMBL/GenBank/DDBJ databases">
        <title>Draft Genome Sequence of Phanerochaete sordida strain YK-624.</title>
        <authorList>
            <person name="Mori T."/>
            <person name="Dohra H."/>
            <person name="Suzuki T."/>
            <person name="Kawagishi H."/>
            <person name="Hirai H."/>
        </authorList>
    </citation>
    <scope>NUCLEOTIDE SEQUENCE [LARGE SCALE GENOMIC DNA]</scope>
    <source>
        <strain evidence="1 2">YK-624</strain>
    </source>
</reference>
<dbReference type="Proteomes" id="UP000703269">
    <property type="component" value="Unassembled WGS sequence"/>
</dbReference>
<name>A0A9P3LAU3_9APHY</name>
<proteinExistence type="predicted"/>
<organism evidence="1 2">
    <name type="scientific">Phanerochaete sordida</name>
    <dbReference type="NCBI Taxonomy" id="48140"/>
    <lineage>
        <taxon>Eukaryota</taxon>
        <taxon>Fungi</taxon>
        <taxon>Dikarya</taxon>
        <taxon>Basidiomycota</taxon>
        <taxon>Agaricomycotina</taxon>
        <taxon>Agaricomycetes</taxon>
        <taxon>Polyporales</taxon>
        <taxon>Phanerochaetaceae</taxon>
        <taxon>Phanerochaete</taxon>
    </lineage>
</organism>
<protein>
    <submittedName>
        <fullName evidence="1">Uncharacterized protein</fullName>
    </submittedName>
</protein>
<gene>
    <name evidence="1" type="ORF">PsYK624_048830</name>
</gene>
<evidence type="ECO:0000313" key="2">
    <source>
        <dbReference type="Proteomes" id="UP000703269"/>
    </source>
</evidence>
<dbReference type="EMBL" id="BPQB01000010">
    <property type="protein sequence ID" value="GJE88796.1"/>
    <property type="molecule type" value="Genomic_DNA"/>
</dbReference>
<evidence type="ECO:0000313" key="1">
    <source>
        <dbReference type="EMBL" id="GJE88796.1"/>
    </source>
</evidence>
<dbReference type="AlphaFoldDB" id="A0A9P3LAU3"/>
<keyword evidence="2" id="KW-1185">Reference proteome</keyword>
<comment type="caution">
    <text evidence="1">The sequence shown here is derived from an EMBL/GenBank/DDBJ whole genome shotgun (WGS) entry which is preliminary data.</text>
</comment>
<accession>A0A9P3LAU3</accession>
<sequence length="87" mass="9839">MWGRMFSHSEDSKYSEVSGKIPAESWLLVVLHLQLDLHSDILWDNAGAQGSLLCSTHGTQCCCHAYTRRKRIPVTKPCTAPRRKTLN</sequence>